<gene>
    <name evidence="3" type="ORF">O2N63_14285</name>
</gene>
<proteinExistence type="predicted"/>
<dbReference type="EMBL" id="JAQIIO010000008">
    <property type="protein sequence ID" value="MDA5095253.1"/>
    <property type="molecule type" value="Genomic_DNA"/>
</dbReference>
<keyword evidence="1" id="KW-1133">Transmembrane helix</keyword>
<name>A0ABT4W640_9RHOB</name>
<keyword evidence="1" id="KW-0812">Transmembrane</keyword>
<evidence type="ECO:0000256" key="1">
    <source>
        <dbReference type="SAM" id="Phobius"/>
    </source>
</evidence>
<feature type="chain" id="PRO_5046154493" evidence="2">
    <location>
        <begin position="21"/>
        <end position="256"/>
    </location>
</feature>
<dbReference type="InterPro" id="IPR019088">
    <property type="entry name" value="CHP02186-rel_TM"/>
</dbReference>
<sequence>MRILIACLSALILGVTAAHAKEEVVAGLSQNMVSINATFVGSEILIFGAVKRETPAPADEPLEVVVVVEGPNVPVTVRKKDKRFGIWVNTDALDIASAPSFYAVSASSTLDGSINILDDLRHLVSVNRAITISDNIFTNIDPTEFTEALIRIRENNGTYRLLENNVTVRQDTLFDTRIALPSNLTEGEYRTRILLTRAGYVAASYETVINVQKVGLERWIYNLAHNQPLIYGLLSLFIAIAAGWGASSIFRFILRG</sequence>
<keyword evidence="2" id="KW-0732">Signal</keyword>
<comment type="caution">
    <text evidence="3">The sequence shown here is derived from an EMBL/GenBank/DDBJ whole genome shotgun (WGS) entry which is preliminary data.</text>
</comment>
<organism evidence="3 4">
    <name type="scientific">Aliiroseovarius salicola</name>
    <dbReference type="NCBI Taxonomy" id="3009082"/>
    <lineage>
        <taxon>Bacteria</taxon>
        <taxon>Pseudomonadati</taxon>
        <taxon>Pseudomonadota</taxon>
        <taxon>Alphaproteobacteria</taxon>
        <taxon>Rhodobacterales</taxon>
        <taxon>Paracoccaceae</taxon>
        <taxon>Aliiroseovarius</taxon>
    </lineage>
</organism>
<dbReference type="Pfam" id="PF09608">
    <property type="entry name" value="Alph_Pro_TM"/>
    <property type="match status" value="1"/>
</dbReference>
<protein>
    <submittedName>
        <fullName evidence="3">TIGR02186 family protein</fullName>
    </submittedName>
</protein>
<evidence type="ECO:0000313" key="3">
    <source>
        <dbReference type="EMBL" id="MDA5095253.1"/>
    </source>
</evidence>
<reference evidence="3 4" key="1">
    <citation type="submission" date="2023-01" db="EMBL/GenBank/DDBJ databases">
        <authorList>
            <person name="Yoon J.-W."/>
        </authorList>
    </citation>
    <scope>NUCLEOTIDE SEQUENCE [LARGE SCALE GENOMIC DNA]</scope>
    <source>
        <strain evidence="3 4">KMU-50</strain>
    </source>
</reference>
<evidence type="ECO:0000313" key="4">
    <source>
        <dbReference type="Proteomes" id="UP001528040"/>
    </source>
</evidence>
<dbReference type="Proteomes" id="UP001528040">
    <property type="component" value="Unassembled WGS sequence"/>
</dbReference>
<keyword evidence="4" id="KW-1185">Reference proteome</keyword>
<accession>A0ABT4W640</accession>
<feature type="transmembrane region" description="Helical" evidence="1">
    <location>
        <begin position="229"/>
        <end position="254"/>
    </location>
</feature>
<feature type="signal peptide" evidence="2">
    <location>
        <begin position="1"/>
        <end position="20"/>
    </location>
</feature>
<evidence type="ECO:0000256" key="2">
    <source>
        <dbReference type="SAM" id="SignalP"/>
    </source>
</evidence>
<dbReference type="RefSeq" id="WP_271054960.1">
    <property type="nucleotide sequence ID" value="NZ_JAQIIO010000008.1"/>
</dbReference>
<keyword evidence="1" id="KW-0472">Membrane</keyword>